<accession>A0A0J9EQE9</accession>
<reference evidence="1" key="1">
    <citation type="submission" date="2010-03" db="EMBL/GenBank/DDBJ databases">
        <title>Annotation of Blastomyces dermatitidis strain ATCC 18188.</title>
        <authorList>
            <consortium name="The Broad Institute Genome Sequencing Platform"/>
            <consortium name="Broad Institute Genome Sequencing Center for Infectious Disease."/>
            <person name="Cuomo C."/>
            <person name="Klein B."/>
            <person name="Sullivan T."/>
            <person name="Heitman J."/>
            <person name="Young S."/>
            <person name="Zeng Q."/>
            <person name="Gargeya S."/>
            <person name="Alvarado L."/>
            <person name="Berlin A.M."/>
            <person name="Chapman S.B."/>
            <person name="Chen Z."/>
            <person name="Freedman E."/>
            <person name="Gellesch M."/>
            <person name="Goldberg J."/>
            <person name="Griggs A."/>
            <person name="Gujja S."/>
            <person name="Heilman E."/>
            <person name="Heiman D."/>
            <person name="Howarth C."/>
            <person name="Mehta T."/>
            <person name="Neiman D."/>
            <person name="Pearson M."/>
            <person name="Roberts A."/>
            <person name="Saif S."/>
            <person name="Shea T."/>
            <person name="Shenoy N."/>
            <person name="Sisk P."/>
            <person name="Stolte C."/>
            <person name="Sykes S."/>
            <person name="White J."/>
            <person name="Yandava C."/>
            <person name="Haas B."/>
            <person name="Nusbaum C."/>
            <person name="Birren B."/>
        </authorList>
    </citation>
    <scope>NUCLEOTIDE SEQUENCE</scope>
    <source>
        <strain evidence="1">ATCC 18188</strain>
    </source>
</reference>
<sequence length="66" mass="7550">MATTATAPQYLEGDTSADFGDFVSTQDEELDFGEVMEPWKKYDEKDTAHVLYPICLGQELNERDTW</sequence>
<dbReference type="AlphaFoldDB" id="A0A0J9EQE9"/>
<organism evidence="1">
    <name type="scientific">Ajellomyces dermatitidis (strain ATCC 18188 / CBS 674.68)</name>
    <name type="common">Blastomyces dermatitidis</name>
    <dbReference type="NCBI Taxonomy" id="653446"/>
    <lineage>
        <taxon>Eukaryota</taxon>
        <taxon>Fungi</taxon>
        <taxon>Dikarya</taxon>
        <taxon>Ascomycota</taxon>
        <taxon>Pezizomycotina</taxon>
        <taxon>Eurotiomycetes</taxon>
        <taxon>Eurotiomycetidae</taxon>
        <taxon>Onygenales</taxon>
        <taxon>Ajellomycetaceae</taxon>
        <taxon>Blastomyces</taxon>
    </lineage>
</organism>
<name>A0A0J9EQE9_AJEDA</name>
<gene>
    <name evidence="1" type="ORF">BDDG_12674</name>
</gene>
<dbReference type="Proteomes" id="UP000007802">
    <property type="component" value="Unassembled WGS sequence"/>
</dbReference>
<protein>
    <submittedName>
        <fullName evidence="1">Uncharacterized protein</fullName>
    </submittedName>
</protein>
<proteinExistence type="predicted"/>
<dbReference type="EMBL" id="GG749458">
    <property type="protein sequence ID" value="KMW68236.1"/>
    <property type="molecule type" value="Genomic_DNA"/>
</dbReference>
<evidence type="ECO:0000313" key="1">
    <source>
        <dbReference type="EMBL" id="KMW68236.1"/>
    </source>
</evidence>